<dbReference type="Gene3D" id="1.25.10.10">
    <property type="entry name" value="Leucine-rich Repeat Variant"/>
    <property type="match status" value="2"/>
</dbReference>
<dbReference type="SMART" id="SM00638">
    <property type="entry name" value="LPD_N"/>
    <property type="match status" value="1"/>
</dbReference>
<accession>A0AAC8THA4</accession>
<keyword evidence="5" id="KW-1185">Reference proteome</keyword>
<name>A0AAC8THA4_9BACT</name>
<feature type="domain" description="Vitellogenin" evidence="1">
    <location>
        <begin position="70"/>
        <end position="613"/>
    </location>
</feature>
<dbReference type="KEGG" id="age:AA314_07658"/>
<dbReference type="GO" id="GO:0005319">
    <property type="term" value="F:lipid transporter activity"/>
    <property type="evidence" value="ECO:0007669"/>
    <property type="project" value="InterPro"/>
</dbReference>
<dbReference type="Pfam" id="PF01347">
    <property type="entry name" value="Vitellogenin_N"/>
    <property type="match status" value="1"/>
</dbReference>
<proteinExistence type="predicted"/>
<reference evidence="3 5" key="2">
    <citation type="submission" date="2018-08" db="EMBL/GenBank/DDBJ databases">
        <title>Genomic Encyclopedia of Archaeal and Bacterial Type Strains, Phase II (KMG-II): from individual species to whole genera.</title>
        <authorList>
            <person name="Goeker M."/>
        </authorList>
    </citation>
    <scope>NUCLEOTIDE SEQUENCE [LARGE SCALE GENOMIC DNA]</scope>
    <source>
        <strain evidence="3 5">DSM 2261</strain>
    </source>
</reference>
<dbReference type="SUPFAM" id="SSF48371">
    <property type="entry name" value="ARM repeat"/>
    <property type="match status" value="1"/>
</dbReference>
<dbReference type="GO" id="GO:0016491">
    <property type="term" value="F:oxidoreductase activity"/>
    <property type="evidence" value="ECO:0007669"/>
    <property type="project" value="TreeGrafter"/>
</dbReference>
<dbReference type="EMBL" id="QUMU01000010">
    <property type="protein sequence ID" value="REG27216.1"/>
    <property type="molecule type" value="Genomic_DNA"/>
</dbReference>
<dbReference type="PANTHER" id="PTHR12697">
    <property type="entry name" value="PBS LYASE HEAT-LIKE PROTEIN"/>
    <property type="match status" value="1"/>
</dbReference>
<dbReference type="RefSeq" id="WP_047859424.1">
    <property type="nucleotide sequence ID" value="NZ_CP011509.1"/>
</dbReference>
<evidence type="ECO:0000313" key="2">
    <source>
        <dbReference type="EMBL" id="AKJ06032.1"/>
    </source>
</evidence>
<dbReference type="Proteomes" id="UP000256345">
    <property type="component" value="Unassembled WGS sequence"/>
</dbReference>
<dbReference type="AlphaFoldDB" id="A0AAC8THA4"/>
<dbReference type="InterPro" id="IPR001747">
    <property type="entry name" value="Vitellogenin_N"/>
</dbReference>
<evidence type="ECO:0000313" key="3">
    <source>
        <dbReference type="EMBL" id="REG27216.1"/>
    </source>
</evidence>
<protein>
    <submittedName>
        <fullName evidence="3">HEAT repeat protein</fullName>
    </submittedName>
</protein>
<gene>
    <name evidence="2" type="ORF">AA314_07658</name>
    <name evidence="3" type="ORF">ATI61_110223</name>
</gene>
<reference evidence="2 4" key="1">
    <citation type="submission" date="2015-05" db="EMBL/GenBank/DDBJ databases">
        <title>Genome assembly of Archangium gephyra DSM 2261.</title>
        <authorList>
            <person name="Sharma G."/>
            <person name="Subramanian S."/>
        </authorList>
    </citation>
    <scope>NUCLEOTIDE SEQUENCE [LARGE SCALE GENOMIC DNA]</scope>
    <source>
        <strain evidence="2 4">DSM 2261</strain>
    </source>
</reference>
<organism evidence="2 4">
    <name type="scientific">Archangium gephyra</name>
    <dbReference type="NCBI Taxonomy" id="48"/>
    <lineage>
        <taxon>Bacteria</taxon>
        <taxon>Pseudomonadati</taxon>
        <taxon>Myxococcota</taxon>
        <taxon>Myxococcia</taxon>
        <taxon>Myxococcales</taxon>
        <taxon>Cystobacterineae</taxon>
        <taxon>Archangiaceae</taxon>
        <taxon>Archangium</taxon>
    </lineage>
</organism>
<evidence type="ECO:0000259" key="1">
    <source>
        <dbReference type="SMART" id="SM00638"/>
    </source>
</evidence>
<dbReference type="InterPro" id="IPR016024">
    <property type="entry name" value="ARM-type_fold"/>
</dbReference>
<evidence type="ECO:0000313" key="5">
    <source>
        <dbReference type="Proteomes" id="UP000256345"/>
    </source>
</evidence>
<dbReference type="EMBL" id="CP011509">
    <property type="protein sequence ID" value="AKJ06032.1"/>
    <property type="molecule type" value="Genomic_DNA"/>
</dbReference>
<evidence type="ECO:0000313" key="4">
    <source>
        <dbReference type="Proteomes" id="UP000035579"/>
    </source>
</evidence>
<dbReference type="PANTHER" id="PTHR12697:SF38">
    <property type="entry name" value="PBS LYASE HEAT DOMAIN PROTEIN REPEAT-CONTAINING PROTEIN"/>
    <property type="match status" value="1"/>
</dbReference>
<sequence>MSGKHSRPILPVIAVLVVLGLAGAWWVSSRGDAPVPTAVQPAAPVRQAPTAVAPSSPVPARKTADGTRAWIPGMLYRYALLSDQKVSFRQKQPGAATPPEMSFHIQGEWQVGIAAVDGERVDARVVLLPDVFTATVDGKAVATDVQRNLRTALMRPFYLTLDKTGAVKLTHFEQNSEVLSRGLLRALVASTQFVVPGAPKDTWKTEESDTTGTYSAVYQRLAAQRFEKKKQSYSQIATSVGLQPLESKFRIDVRSSTAFELAEDLWAQTIDATEELEVDSGSGSTLPPAVNENTVGLRLIERRMDPSLLGSLAARKGTLLSASLATYQGAGQDPLNHHRQVLGKRTFADILKALRSLPKEEKARDDARTDAMEQLRALFMLQPDEALKVPGYIREGMEPQAASPMLGALSAASTPQAIKALTEVTGDHSLSMDIRMNATGVLGLANTPTQEGVDALRSLSRDSDPMLRGTATLALGNASYQMSDNDGRGAENLVRELQNDYRVAPSPEQQIMTIKALGNTRSPSALATITEALRSNDAQVRAAAVGALRNVADPSADRILSDRLLNDPAVEVRRSAVFASSFRLIEPLLPALGQALRSDSSPSVRSDIIQLLGTVRGQVPVALNLLQWASQNDPYPDLRQAAQTYLDTPTTPVPSTQLAGSPTP</sequence>
<dbReference type="Proteomes" id="UP000035579">
    <property type="component" value="Chromosome"/>
</dbReference>
<dbReference type="InterPro" id="IPR011989">
    <property type="entry name" value="ARM-like"/>
</dbReference>